<reference evidence="1" key="1">
    <citation type="submission" date="2024-07" db="EMBL/GenBank/DDBJ databases">
        <authorList>
            <person name="Yu S.T."/>
        </authorList>
    </citation>
    <scope>NUCLEOTIDE SEQUENCE</scope>
    <source>
        <strain evidence="1">Y1</strain>
    </source>
</reference>
<accession>A0AB39TRK4</accession>
<dbReference type="EMBL" id="CP163445">
    <property type="protein sequence ID" value="XDQ81834.1"/>
    <property type="molecule type" value="Genomic_DNA"/>
</dbReference>
<name>A0AB39TRK4_9ACTN</name>
<sequence length="316" mass="35438">MSVGPRTRALLNITTPARRLDVAASFEALTRACAVIAADFRRAELVSDSPNHLWLLPASHLLALVHPDVDEARVLIKGAQFLRQHQVAVTSPWNTGVHVSADGRAVTLWQDPGKPSTDTSLSAWVTALTHRIDPRAAPWLRDHDPFAGLLDGLDEAPLNDSARCFLRERAAQLREEWDYLDWPTPDAVILGALGMVPCHDDGVRVGLLLRSPPQRGHREWDLVAARWRSELLTGQREDHRTYADTYLSYEREGKPLTHPYVGAWSGYQVVRDIVVLTAVMDVVRRAHLDAHTRRQAAHRVACLRGAHPVPWNWGRR</sequence>
<proteinExistence type="predicted"/>
<dbReference type="RefSeq" id="WP_369184478.1">
    <property type="nucleotide sequence ID" value="NZ_CP163445.1"/>
</dbReference>
<dbReference type="AlphaFoldDB" id="A0AB39TRK4"/>
<organism evidence="1">
    <name type="scientific">Streptomyces sp. Y1</name>
    <dbReference type="NCBI Taxonomy" id="3238634"/>
    <lineage>
        <taxon>Bacteria</taxon>
        <taxon>Bacillati</taxon>
        <taxon>Actinomycetota</taxon>
        <taxon>Actinomycetes</taxon>
        <taxon>Kitasatosporales</taxon>
        <taxon>Streptomycetaceae</taxon>
        <taxon>Streptomyces</taxon>
    </lineage>
</organism>
<gene>
    <name evidence="1" type="ORF">AB2U05_26840</name>
</gene>
<protein>
    <submittedName>
        <fullName evidence="1">Uncharacterized protein</fullName>
    </submittedName>
</protein>
<evidence type="ECO:0000313" key="1">
    <source>
        <dbReference type="EMBL" id="XDQ81834.1"/>
    </source>
</evidence>